<reference evidence="1 2" key="1">
    <citation type="submission" date="2017-12" db="EMBL/GenBank/DDBJ databases">
        <title>Comparative genomics of Botrytis spp.</title>
        <authorList>
            <person name="Valero-Jimenez C.A."/>
            <person name="Tapia P."/>
            <person name="Veloso J."/>
            <person name="Silva-Moreno E."/>
            <person name="Staats M."/>
            <person name="Valdes J.H."/>
            <person name="Van Kan J.A.L."/>
        </authorList>
    </citation>
    <scope>NUCLEOTIDE SEQUENCE [LARGE SCALE GENOMIC DNA]</scope>
    <source>
        <strain evidence="1 2">Bh0001</strain>
    </source>
</reference>
<comment type="caution">
    <text evidence="1">The sequence shown here is derived from an EMBL/GenBank/DDBJ whole genome shotgun (WGS) entry which is preliminary data.</text>
</comment>
<protein>
    <submittedName>
        <fullName evidence="1">Uncharacterized protein</fullName>
    </submittedName>
</protein>
<evidence type="ECO:0000313" key="2">
    <source>
        <dbReference type="Proteomes" id="UP000297814"/>
    </source>
</evidence>
<dbReference type="AlphaFoldDB" id="A0A4Z1GY16"/>
<evidence type="ECO:0000313" key="1">
    <source>
        <dbReference type="EMBL" id="TGO38217.1"/>
    </source>
</evidence>
<accession>A0A4Z1GY16</accession>
<proteinExistence type="predicted"/>
<dbReference type="EMBL" id="PQXK01000079">
    <property type="protein sequence ID" value="TGO38217.1"/>
    <property type="molecule type" value="Genomic_DNA"/>
</dbReference>
<name>A0A4Z1GY16_9HELO</name>
<sequence length="72" mass="8514">MYRIYKSDWILTHQVTSLARAKDFTSMKFHKAFFHTFSLLIALAEKENLEESIKSFEDSLMLCYASIEPFKD</sequence>
<keyword evidence="2" id="KW-1185">Reference proteome</keyword>
<gene>
    <name evidence="1" type="ORF">BHYA_0079g00170</name>
</gene>
<organism evidence="1 2">
    <name type="scientific">Botrytis hyacinthi</name>
    <dbReference type="NCBI Taxonomy" id="278943"/>
    <lineage>
        <taxon>Eukaryota</taxon>
        <taxon>Fungi</taxon>
        <taxon>Dikarya</taxon>
        <taxon>Ascomycota</taxon>
        <taxon>Pezizomycotina</taxon>
        <taxon>Leotiomycetes</taxon>
        <taxon>Helotiales</taxon>
        <taxon>Sclerotiniaceae</taxon>
        <taxon>Botrytis</taxon>
    </lineage>
</organism>
<dbReference type="Proteomes" id="UP000297814">
    <property type="component" value="Unassembled WGS sequence"/>
</dbReference>